<gene>
    <name evidence="8" type="ORF">DES32_1239</name>
</gene>
<keyword evidence="5 6" id="KW-0472">Membrane</keyword>
<feature type="transmembrane region" description="Helical" evidence="6">
    <location>
        <begin position="95"/>
        <end position="116"/>
    </location>
</feature>
<name>A0A3D9Z8K8_9HYPH</name>
<comment type="caution">
    <text evidence="8">The sequence shown here is derived from an EMBL/GenBank/DDBJ whole genome shotgun (WGS) entry which is preliminary data.</text>
</comment>
<dbReference type="Pfam" id="PF01478">
    <property type="entry name" value="Peptidase_A24"/>
    <property type="match status" value="1"/>
</dbReference>
<protein>
    <submittedName>
        <fullName evidence="8">Prepilin peptidase CpaA</fullName>
    </submittedName>
</protein>
<keyword evidence="9" id="KW-1185">Reference proteome</keyword>
<dbReference type="InterPro" id="IPR052218">
    <property type="entry name" value="Preflagellin_Peptidase"/>
</dbReference>
<dbReference type="GO" id="GO:0005886">
    <property type="term" value="C:plasma membrane"/>
    <property type="evidence" value="ECO:0007669"/>
    <property type="project" value="UniProtKB-SubCell"/>
</dbReference>
<keyword evidence="2" id="KW-1003">Cell membrane</keyword>
<dbReference type="PANTHER" id="PTHR36506:SF1">
    <property type="entry name" value="PREFLAGELLIN PEPTIDASE"/>
    <property type="match status" value="1"/>
</dbReference>
<keyword evidence="4 6" id="KW-1133">Transmembrane helix</keyword>
<dbReference type="GO" id="GO:0004190">
    <property type="term" value="F:aspartic-type endopeptidase activity"/>
    <property type="evidence" value="ECO:0007669"/>
    <property type="project" value="InterPro"/>
</dbReference>
<feature type="transmembrane region" description="Helical" evidence="6">
    <location>
        <begin position="52"/>
        <end position="75"/>
    </location>
</feature>
<evidence type="ECO:0000256" key="2">
    <source>
        <dbReference type="ARBA" id="ARBA00022475"/>
    </source>
</evidence>
<evidence type="ECO:0000313" key="8">
    <source>
        <dbReference type="EMBL" id="REF87616.1"/>
    </source>
</evidence>
<sequence>MAFATLVFFPVLMVYAAFSDLFTMTISNFISLALMAIFFALALVLGMPAWEIGLHAAAGLLVLVLTFFMFARGWIGGGDAKLAAAIALWIGFDHLADYGLYAALLGGLLTLFILIIRRHPLPTVLIRQSWIARLHEQGNGVPYGIALAVAGLLLYPQTGIWLSAVAH</sequence>
<feature type="domain" description="Prepilin type IV endopeptidase peptidase" evidence="7">
    <location>
        <begin position="8"/>
        <end position="111"/>
    </location>
</feature>
<dbReference type="PANTHER" id="PTHR36506">
    <property type="entry name" value="PREFLAGELLIN PEPTIDASE"/>
    <property type="match status" value="1"/>
</dbReference>
<evidence type="ECO:0000256" key="3">
    <source>
        <dbReference type="ARBA" id="ARBA00022692"/>
    </source>
</evidence>
<keyword evidence="3 6" id="KW-0812">Transmembrane</keyword>
<evidence type="ECO:0000256" key="6">
    <source>
        <dbReference type="SAM" id="Phobius"/>
    </source>
</evidence>
<evidence type="ECO:0000313" key="9">
    <source>
        <dbReference type="Proteomes" id="UP000256900"/>
    </source>
</evidence>
<dbReference type="InterPro" id="IPR000045">
    <property type="entry name" value="Prepilin_IV_endopep_pep"/>
</dbReference>
<proteinExistence type="predicted"/>
<organism evidence="8 9">
    <name type="scientific">Methylovirgula ligni</name>
    <dbReference type="NCBI Taxonomy" id="569860"/>
    <lineage>
        <taxon>Bacteria</taxon>
        <taxon>Pseudomonadati</taxon>
        <taxon>Pseudomonadota</taxon>
        <taxon>Alphaproteobacteria</taxon>
        <taxon>Hyphomicrobiales</taxon>
        <taxon>Beijerinckiaceae</taxon>
        <taxon>Methylovirgula</taxon>
    </lineage>
</organism>
<evidence type="ECO:0000259" key="7">
    <source>
        <dbReference type="Pfam" id="PF01478"/>
    </source>
</evidence>
<dbReference type="AlphaFoldDB" id="A0A3D9Z8K8"/>
<feature type="transmembrane region" description="Helical" evidence="6">
    <location>
        <begin position="137"/>
        <end position="155"/>
    </location>
</feature>
<evidence type="ECO:0000256" key="5">
    <source>
        <dbReference type="ARBA" id="ARBA00023136"/>
    </source>
</evidence>
<dbReference type="EMBL" id="QUMO01000002">
    <property type="protein sequence ID" value="REF87616.1"/>
    <property type="molecule type" value="Genomic_DNA"/>
</dbReference>
<accession>A0A3D9Z8K8</accession>
<dbReference type="Proteomes" id="UP000256900">
    <property type="component" value="Unassembled WGS sequence"/>
</dbReference>
<feature type="transmembrane region" description="Helical" evidence="6">
    <location>
        <begin position="26"/>
        <end position="45"/>
    </location>
</feature>
<comment type="subcellular location">
    <subcellularLocation>
        <location evidence="1">Cell membrane</location>
        <topology evidence="1">Multi-pass membrane protein</topology>
    </subcellularLocation>
</comment>
<evidence type="ECO:0000256" key="1">
    <source>
        <dbReference type="ARBA" id="ARBA00004651"/>
    </source>
</evidence>
<evidence type="ECO:0000256" key="4">
    <source>
        <dbReference type="ARBA" id="ARBA00022989"/>
    </source>
</evidence>
<dbReference type="Gene3D" id="1.20.120.1220">
    <property type="match status" value="1"/>
</dbReference>
<reference evidence="8 9" key="1">
    <citation type="submission" date="2018-08" db="EMBL/GenBank/DDBJ databases">
        <title>Genomic Encyclopedia of Type Strains, Phase IV (KMG-IV): sequencing the most valuable type-strain genomes for metagenomic binning, comparative biology and taxonomic classification.</title>
        <authorList>
            <person name="Goeker M."/>
        </authorList>
    </citation>
    <scope>NUCLEOTIDE SEQUENCE [LARGE SCALE GENOMIC DNA]</scope>
    <source>
        <strain evidence="8 9">BW863</strain>
    </source>
</reference>